<feature type="transmembrane region" description="Helical" evidence="6">
    <location>
        <begin position="20"/>
        <end position="41"/>
    </location>
</feature>
<dbReference type="PANTHER" id="PTHR30572:SF18">
    <property type="entry name" value="ABC-TYPE MACROLIDE FAMILY EXPORT SYSTEM PERMEASE COMPONENT 2"/>
    <property type="match status" value="1"/>
</dbReference>
<evidence type="ECO:0000256" key="5">
    <source>
        <dbReference type="ARBA" id="ARBA00023136"/>
    </source>
</evidence>
<keyword evidence="5 6" id="KW-0472">Membrane</keyword>
<evidence type="ECO:0000256" key="6">
    <source>
        <dbReference type="SAM" id="Phobius"/>
    </source>
</evidence>
<name>A0ABT8KKT4_9BACT</name>
<evidence type="ECO:0000256" key="1">
    <source>
        <dbReference type="ARBA" id="ARBA00004651"/>
    </source>
</evidence>
<feature type="transmembrane region" description="Helical" evidence="6">
    <location>
        <begin position="664"/>
        <end position="685"/>
    </location>
</feature>
<keyword evidence="2" id="KW-1003">Cell membrane</keyword>
<evidence type="ECO:0000259" key="8">
    <source>
        <dbReference type="Pfam" id="PF12704"/>
    </source>
</evidence>
<dbReference type="InterPro" id="IPR050250">
    <property type="entry name" value="Macrolide_Exporter_MacB"/>
</dbReference>
<dbReference type="InterPro" id="IPR003838">
    <property type="entry name" value="ABC3_permease_C"/>
</dbReference>
<feature type="domain" description="MacB-like periplasmic core" evidence="8">
    <location>
        <begin position="21"/>
        <end position="237"/>
    </location>
</feature>
<comment type="caution">
    <text evidence="9">The sequence shown here is derived from an EMBL/GenBank/DDBJ whole genome shotgun (WGS) entry which is preliminary data.</text>
</comment>
<feature type="domain" description="ABC3 transporter permease C-terminal" evidence="7">
    <location>
        <begin position="665"/>
        <end position="777"/>
    </location>
</feature>
<dbReference type="Pfam" id="PF12704">
    <property type="entry name" value="MacB_PCD"/>
    <property type="match status" value="1"/>
</dbReference>
<organism evidence="9 10">
    <name type="scientific">Splendidivirga corallicola</name>
    <dbReference type="NCBI Taxonomy" id="3051826"/>
    <lineage>
        <taxon>Bacteria</taxon>
        <taxon>Pseudomonadati</taxon>
        <taxon>Bacteroidota</taxon>
        <taxon>Cytophagia</taxon>
        <taxon>Cytophagales</taxon>
        <taxon>Splendidivirgaceae</taxon>
        <taxon>Splendidivirga</taxon>
    </lineage>
</organism>
<keyword evidence="10" id="KW-1185">Reference proteome</keyword>
<dbReference type="Proteomes" id="UP001172082">
    <property type="component" value="Unassembled WGS sequence"/>
</dbReference>
<feature type="transmembrane region" description="Helical" evidence="6">
    <location>
        <begin position="277"/>
        <end position="297"/>
    </location>
</feature>
<feature type="transmembrane region" description="Helical" evidence="6">
    <location>
        <begin position="747"/>
        <end position="765"/>
    </location>
</feature>
<evidence type="ECO:0000259" key="7">
    <source>
        <dbReference type="Pfam" id="PF02687"/>
    </source>
</evidence>
<protein>
    <submittedName>
        <fullName evidence="9">ABC transporter permease</fullName>
    </submittedName>
</protein>
<feature type="transmembrane region" description="Helical" evidence="6">
    <location>
        <begin position="371"/>
        <end position="393"/>
    </location>
</feature>
<proteinExistence type="predicted"/>
<dbReference type="InterPro" id="IPR025857">
    <property type="entry name" value="MacB_PCD"/>
</dbReference>
<keyword evidence="4 6" id="KW-1133">Transmembrane helix</keyword>
<evidence type="ECO:0000313" key="9">
    <source>
        <dbReference type="EMBL" id="MDN5200657.1"/>
    </source>
</evidence>
<evidence type="ECO:0000256" key="2">
    <source>
        <dbReference type="ARBA" id="ARBA00022475"/>
    </source>
</evidence>
<keyword evidence="3 6" id="KW-0812">Transmembrane</keyword>
<feature type="transmembrane region" description="Helical" evidence="6">
    <location>
        <begin position="414"/>
        <end position="438"/>
    </location>
</feature>
<dbReference type="Pfam" id="PF02687">
    <property type="entry name" value="FtsX"/>
    <property type="match status" value="2"/>
</dbReference>
<sequence>MIRHNLLLALRNFRRFKSSFFINLIGLTTGLACTMLIYLWVNDELSINKFHAKEARLYQAMEHQQYAGKIMTVTSTPGLLAEALAEEVPEVEYAATTTWINPFTLTVEDRNIKADGYSVGKDYFNIFSYGLVQGDADQVLADKNSIVISEDLAIKLFNTTEDIIGKSVEFQHEKSFLVSGVFKGTPVNSSFRFDFVLSFELYKDENQWVEHWGNNGPRTYLTLREGSDMDHVNEKIADFIKGKNEESNVTLFLRPYSEGYLYGKYENGVQAGGRIEYVRLFSIVAIFILIIACINFMNLSTAKASRRVKEVGIKKAVGAKQSSLIFQYIGESMVMTFLSLFIAIAIVWLFLPQFNEITDKQISLQFSPNLILFFVGIAVLTGIVSGSYPALYLSGFTPVTVLKGEIRTSIGELWARRGLVIFQFTLSILLIVSVLVIYKQIEFVQTKNLGYDKENIIYFETEGTIESNLETFLTELRNISGVVSASSIGHNLIGQQNNTSGLDWEGKNPDDRILFEHVRVNHEMIETLNIEIIEGRSFSQDFSTDTSKIIFNEAAIKVMGLEDPVGKTIQLWDEYDMEIVGVAKDFHFQSLHEKVSPLFFRLAPDGTWHVMARIEAGREKETIGKIEHFYKTFNPGFAFDYKFLDQEFQLQYASEQRVSTLSQYFAGIAILISCLGLFGLAAFTAERRQKEIGIRKVLGSSNLNIIYLLSSDFTRMVLISILIALPLSYFAIQKWLERFAFRIELEVWFFVGAGSIALLIAWMTVGSQALKAANTNPSECLRDE</sequence>
<evidence type="ECO:0000256" key="3">
    <source>
        <dbReference type="ARBA" id="ARBA00022692"/>
    </source>
</evidence>
<feature type="transmembrane region" description="Helical" evidence="6">
    <location>
        <begin position="705"/>
        <end position="727"/>
    </location>
</feature>
<dbReference type="PROSITE" id="PS51257">
    <property type="entry name" value="PROKAR_LIPOPROTEIN"/>
    <property type="match status" value="1"/>
</dbReference>
<evidence type="ECO:0000256" key="4">
    <source>
        <dbReference type="ARBA" id="ARBA00022989"/>
    </source>
</evidence>
<accession>A0ABT8KKT4</accession>
<dbReference type="EMBL" id="JAUJEA010000001">
    <property type="protein sequence ID" value="MDN5200657.1"/>
    <property type="molecule type" value="Genomic_DNA"/>
</dbReference>
<dbReference type="RefSeq" id="WP_346750679.1">
    <property type="nucleotide sequence ID" value="NZ_JAUJEA010000001.1"/>
</dbReference>
<reference evidence="9" key="1">
    <citation type="submission" date="2023-06" db="EMBL/GenBank/DDBJ databases">
        <title>Genomic of Parafulvivirga corallium.</title>
        <authorList>
            <person name="Wang G."/>
        </authorList>
    </citation>
    <scope>NUCLEOTIDE SEQUENCE</scope>
    <source>
        <strain evidence="9">BMA10</strain>
    </source>
</reference>
<comment type="subcellular location">
    <subcellularLocation>
        <location evidence="1">Cell membrane</location>
        <topology evidence="1">Multi-pass membrane protein</topology>
    </subcellularLocation>
</comment>
<feature type="domain" description="ABC3 transporter permease C-terminal" evidence="7">
    <location>
        <begin position="283"/>
        <end position="396"/>
    </location>
</feature>
<evidence type="ECO:0000313" key="10">
    <source>
        <dbReference type="Proteomes" id="UP001172082"/>
    </source>
</evidence>
<feature type="transmembrane region" description="Helical" evidence="6">
    <location>
        <begin position="328"/>
        <end position="351"/>
    </location>
</feature>
<gene>
    <name evidence="9" type="ORF">QQ008_04770</name>
</gene>
<dbReference type="PANTHER" id="PTHR30572">
    <property type="entry name" value="MEMBRANE COMPONENT OF TRANSPORTER-RELATED"/>
    <property type="match status" value="1"/>
</dbReference>